<feature type="region of interest" description="Disordered" evidence="1">
    <location>
        <begin position="151"/>
        <end position="179"/>
    </location>
</feature>
<feature type="region of interest" description="Disordered" evidence="1">
    <location>
        <begin position="429"/>
        <end position="470"/>
    </location>
</feature>
<name>A0AAD5VBG4_9APHY</name>
<evidence type="ECO:0000313" key="3">
    <source>
        <dbReference type="Proteomes" id="UP001212997"/>
    </source>
</evidence>
<evidence type="ECO:0000256" key="1">
    <source>
        <dbReference type="SAM" id="MobiDB-lite"/>
    </source>
</evidence>
<dbReference type="Proteomes" id="UP001212997">
    <property type="component" value="Unassembled WGS sequence"/>
</dbReference>
<proteinExistence type="predicted"/>
<feature type="compositionally biased region" description="Polar residues" evidence="1">
    <location>
        <begin position="169"/>
        <end position="179"/>
    </location>
</feature>
<feature type="compositionally biased region" description="Basic and acidic residues" evidence="1">
    <location>
        <begin position="314"/>
        <end position="333"/>
    </location>
</feature>
<protein>
    <submittedName>
        <fullName evidence="2">Uncharacterized protein</fullName>
    </submittedName>
</protein>
<dbReference type="AlphaFoldDB" id="A0AAD5VBG4"/>
<reference evidence="2" key="1">
    <citation type="submission" date="2022-07" db="EMBL/GenBank/DDBJ databases">
        <title>Genome Sequence of Physisporinus lineatus.</title>
        <authorList>
            <person name="Buettner E."/>
        </authorList>
    </citation>
    <scope>NUCLEOTIDE SEQUENCE</scope>
    <source>
        <strain evidence="2">VT162</strain>
    </source>
</reference>
<keyword evidence="3" id="KW-1185">Reference proteome</keyword>
<accession>A0AAD5VBG4</accession>
<comment type="caution">
    <text evidence="2">The sequence shown here is derived from an EMBL/GenBank/DDBJ whole genome shotgun (WGS) entry which is preliminary data.</text>
</comment>
<organism evidence="2 3">
    <name type="scientific">Meripilus lineatus</name>
    <dbReference type="NCBI Taxonomy" id="2056292"/>
    <lineage>
        <taxon>Eukaryota</taxon>
        <taxon>Fungi</taxon>
        <taxon>Dikarya</taxon>
        <taxon>Basidiomycota</taxon>
        <taxon>Agaricomycotina</taxon>
        <taxon>Agaricomycetes</taxon>
        <taxon>Polyporales</taxon>
        <taxon>Meripilaceae</taxon>
        <taxon>Meripilus</taxon>
    </lineage>
</organism>
<evidence type="ECO:0000313" key="2">
    <source>
        <dbReference type="EMBL" id="KAJ3490876.1"/>
    </source>
</evidence>
<feature type="region of interest" description="Disordered" evidence="1">
    <location>
        <begin position="106"/>
        <end position="126"/>
    </location>
</feature>
<gene>
    <name evidence="2" type="ORF">NLI96_g1111</name>
</gene>
<dbReference type="EMBL" id="JANAWD010000021">
    <property type="protein sequence ID" value="KAJ3490876.1"/>
    <property type="molecule type" value="Genomic_DNA"/>
</dbReference>
<feature type="region of interest" description="Disordered" evidence="1">
    <location>
        <begin position="253"/>
        <end position="381"/>
    </location>
</feature>
<feature type="compositionally biased region" description="Basic and acidic residues" evidence="1">
    <location>
        <begin position="438"/>
        <end position="448"/>
    </location>
</feature>
<sequence length="510" mass="55551">MDPLDLVQYIQSCHTLGNDSNLENFIIEHQISGNALLTVPEDVLDNLTSDRQILTALKEVSRTIPGIRTTPGKRRRRPLLELVSDLEKFSPPSSPVIETLDVIDSPSEPVSPWDDNTPLPSPISETSESADEIEDEDEIHYGTAPSSIFGCGDSAGVEDEVAPTRPSESHTSAQSTSTINPEAQQYRAAKFPSSALQIFEALPTSSGLGHFNSGNDLHGPTTLSIIPEAGLADLPLDGISPFLHAVPFNSAPAADHVSHASNNDVAPIMNDPPPPISGPSSSIPLLESRPPPYSRLTDTLDKEDTSFSLHHRTRPSDADTRHSNSSTDSDHESYPIAGGWPPGKSEVQGGGDTIARTVRTTPAPVAPSARRTPYEGGDQSLVPIASKLRPASSYLRREIGESSSIEFSPQQLRQRHLWKDEALAILSDIPPHTTESSTHFRNDDRRLGYNDNSSAEDASEHSPLLSDPERRRRSEICHRIMMCQLELEALLEALQKFQDLHPSDGRSTTR</sequence>